<dbReference type="AlphaFoldDB" id="A0A7D9I9Z9"/>
<protein>
    <submittedName>
        <fullName evidence="1">Uncharacterized protein</fullName>
    </submittedName>
</protein>
<proteinExistence type="predicted"/>
<sequence>MGWEDNAVFYFVFASLTFFVWMDMSFFGEMQEQGLIANSTVAKTAKVYSRFPIKTVKIRMQDHISHYVWLPLSEHVDTKYEISKCSWVSPNLISGLHLTVAIISGRLMYEENIWIRRVGCIVFEFRCFLDVFDGVIYRAQSNMKTSFVNGWGTYGYFIDAAADFIGCILVLSACILYFLKCPPVKRKEYPNDDAEMALMIDYHGKSNCQYKEKVIVFYESKKKILIMMIAYGIQISARSFFWDHFLHEYHTLLEVKSDAISPELILIIQFTILLFNGEALQLQWTILLVNGEALQLNGLILLYNHAMLSTILLEFVREKLLCFWSDLTS</sequence>
<comment type="caution">
    <text evidence="1">The sequence shown here is derived from an EMBL/GenBank/DDBJ whole genome shotgun (WGS) entry which is preliminary data.</text>
</comment>
<dbReference type="EMBL" id="CACRXK020004935">
    <property type="protein sequence ID" value="CAB4004554.1"/>
    <property type="molecule type" value="Genomic_DNA"/>
</dbReference>
<accession>A0A7D9I9Z9</accession>
<dbReference type="Proteomes" id="UP001152795">
    <property type="component" value="Unassembled WGS sequence"/>
</dbReference>
<dbReference type="InterPro" id="IPR043130">
    <property type="entry name" value="CDP-OH_PTrfase_TM_dom"/>
</dbReference>
<dbReference type="OrthoDB" id="10253254at2759"/>
<name>A0A7D9I9Z9_PARCT</name>
<evidence type="ECO:0000313" key="2">
    <source>
        <dbReference type="Proteomes" id="UP001152795"/>
    </source>
</evidence>
<evidence type="ECO:0000313" key="1">
    <source>
        <dbReference type="EMBL" id="CAB4004554.1"/>
    </source>
</evidence>
<dbReference type="Gene3D" id="1.20.120.1760">
    <property type="match status" value="1"/>
</dbReference>
<organism evidence="1 2">
    <name type="scientific">Paramuricea clavata</name>
    <name type="common">Red gorgonian</name>
    <name type="synonym">Violescent sea-whip</name>
    <dbReference type="NCBI Taxonomy" id="317549"/>
    <lineage>
        <taxon>Eukaryota</taxon>
        <taxon>Metazoa</taxon>
        <taxon>Cnidaria</taxon>
        <taxon>Anthozoa</taxon>
        <taxon>Octocorallia</taxon>
        <taxon>Malacalcyonacea</taxon>
        <taxon>Plexauridae</taxon>
        <taxon>Paramuricea</taxon>
    </lineage>
</organism>
<keyword evidence="2" id="KW-1185">Reference proteome</keyword>
<feature type="non-terminal residue" evidence="1">
    <location>
        <position position="1"/>
    </location>
</feature>
<gene>
    <name evidence="1" type="ORF">PACLA_8A024342</name>
</gene>
<reference evidence="1" key="1">
    <citation type="submission" date="2020-04" db="EMBL/GenBank/DDBJ databases">
        <authorList>
            <person name="Alioto T."/>
            <person name="Alioto T."/>
            <person name="Gomez Garrido J."/>
        </authorList>
    </citation>
    <scope>NUCLEOTIDE SEQUENCE</scope>
    <source>
        <strain evidence="1">A484AB</strain>
    </source>
</reference>